<proteinExistence type="predicted"/>
<gene>
    <name evidence="1" type="ORF">B0F90DRAFT_1791088</name>
</gene>
<accession>A0AAD4LWC8</accession>
<feature type="non-terminal residue" evidence="1">
    <location>
        <position position="1"/>
    </location>
</feature>
<comment type="caution">
    <text evidence="1">The sequence shown here is derived from an EMBL/GenBank/DDBJ whole genome shotgun (WGS) entry which is preliminary data.</text>
</comment>
<evidence type="ECO:0000313" key="2">
    <source>
        <dbReference type="Proteomes" id="UP001203297"/>
    </source>
</evidence>
<protein>
    <submittedName>
        <fullName evidence="1">Uncharacterized protein</fullName>
    </submittedName>
</protein>
<dbReference type="AlphaFoldDB" id="A0AAD4LWC8"/>
<dbReference type="EMBL" id="WTXG01000273">
    <property type="protein sequence ID" value="KAI0289890.1"/>
    <property type="molecule type" value="Genomic_DNA"/>
</dbReference>
<reference evidence="1" key="1">
    <citation type="journal article" date="2022" name="New Phytol.">
        <title>Evolutionary transition to the ectomycorrhizal habit in the genomes of a hyperdiverse lineage of mushroom-forming fungi.</title>
        <authorList>
            <person name="Looney B."/>
            <person name="Miyauchi S."/>
            <person name="Morin E."/>
            <person name="Drula E."/>
            <person name="Courty P.E."/>
            <person name="Kohler A."/>
            <person name="Kuo A."/>
            <person name="LaButti K."/>
            <person name="Pangilinan J."/>
            <person name="Lipzen A."/>
            <person name="Riley R."/>
            <person name="Andreopoulos W."/>
            <person name="He G."/>
            <person name="Johnson J."/>
            <person name="Nolan M."/>
            <person name="Tritt A."/>
            <person name="Barry K.W."/>
            <person name="Grigoriev I.V."/>
            <person name="Nagy L.G."/>
            <person name="Hibbett D."/>
            <person name="Henrissat B."/>
            <person name="Matheny P.B."/>
            <person name="Labbe J."/>
            <person name="Martin F.M."/>
        </authorList>
    </citation>
    <scope>NUCLEOTIDE SEQUENCE</scope>
    <source>
        <strain evidence="1">BPL690</strain>
    </source>
</reference>
<evidence type="ECO:0000313" key="1">
    <source>
        <dbReference type="EMBL" id="KAI0289890.1"/>
    </source>
</evidence>
<sequence>MYDPLDGLPTFSGASLLLPGPPTPPTPLMPLTPTMLNMPDTPLTHAPMPVHAYMQSLFDTYFHSAGNGNGSVVCNNTAAPARASSTFDGLLCISPMPVPTPVLEPALKPATVPATKPMYVDAKSHSPYAHHRHLIETAFSHGRRWGVWHPRIRGNLGTQTQMQVQKLMETES</sequence>
<organism evidence="1 2">
    <name type="scientific">Multifurca ochricompacta</name>
    <dbReference type="NCBI Taxonomy" id="376703"/>
    <lineage>
        <taxon>Eukaryota</taxon>
        <taxon>Fungi</taxon>
        <taxon>Dikarya</taxon>
        <taxon>Basidiomycota</taxon>
        <taxon>Agaricomycotina</taxon>
        <taxon>Agaricomycetes</taxon>
        <taxon>Russulales</taxon>
        <taxon>Russulaceae</taxon>
        <taxon>Multifurca</taxon>
    </lineage>
</organism>
<name>A0AAD4LWC8_9AGAM</name>
<keyword evidence="2" id="KW-1185">Reference proteome</keyword>
<dbReference type="Proteomes" id="UP001203297">
    <property type="component" value="Unassembled WGS sequence"/>
</dbReference>